<dbReference type="InParanoid" id="A0A2J7RBL3"/>
<keyword evidence="2" id="KW-1185">Reference proteome</keyword>
<sequence length="100" mass="11389">KDLEDIVAELKRDHPDIVRAKEERVEVHRKLTNLTALLEKRLHDHKTGHDNPEDDKKIRDELTSAALSIKQLDNDNEKLIIYGNNLSSWFSTVAAAHGSP</sequence>
<evidence type="ECO:0000313" key="1">
    <source>
        <dbReference type="EMBL" id="PNF38219.1"/>
    </source>
</evidence>
<gene>
    <name evidence="1" type="ORF">B7P43_G13365</name>
</gene>
<organism evidence="1 2">
    <name type="scientific">Cryptotermes secundus</name>
    <dbReference type="NCBI Taxonomy" id="105785"/>
    <lineage>
        <taxon>Eukaryota</taxon>
        <taxon>Metazoa</taxon>
        <taxon>Ecdysozoa</taxon>
        <taxon>Arthropoda</taxon>
        <taxon>Hexapoda</taxon>
        <taxon>Insecta</taxon>
        <taxon>Pterygota</taxon>
        <taxon>Neoptera</taxon>
        <taxon>Polyneoptera</taxon>
        <taxon>Dictyoptera</taxon>
        <taxon>Blattodea</taxon>
        <taxon>Blattoidea</taxon>
        <taxon>Termitoidae</taxon>
        <taxon>Kalotermitidae</taxon>
        <taxon>Cryptotermitinae</taxon>
        <taxon>Cryptotermes</taxon>
    </lineage>
</organism>
<feature type="non-terminal residue" evidence="1">
    <location>
        <position position="1"/>
    </location>
</feature>
<accession>A0A2J7RBL3</accession>
<dbReference type="Proteomes" id="UP000235965">
    <property type="component" value="Unassembled WGS sequence"/>
</dbReference>
<dbReference type="AlphaFoldDB" id="A0A2J7RBL3"/>
<comment type="caution">
    <text evidence="1">The sequence shown here is derived from an EMBL/GenBank/DDBJ whole genome shotgun (WGS) entry which is preliminary data.</text>
</comment>
<name>A0A2J7RBL3_9NEOP</name>
<reference evidence="1 2" key="1">
    <citation type="submission" date="2017-12" db="EMBL/GenBank/DDBJ databases">
        <title>Hemimetabolous genomes reveal molecular basis of termite eusociality.</title>
        <authorList>
            <person name="Harrison M.C."/>
            <person name="Jongepier E."/>
            <person name="Robertson H.M."/>
            <person name="Arning N."/>
            <person name="Bitard-Feildel T."/>
            <person name="Chao H."/>
            <person name="Childers C.P."/>
            <person name="Dinh H."/>
            <person name="Doddapaneni H."/>
            <person name="Dugan S."/>
            <person name="Gowin J."/>
            <person name="Greiner C."/>
            <person name="Han Y."/>
            <person name="Hu H."/>
            <person name="Hughes D.S.T."/>
            <person name="Huylmans A.-K."/>
            <person name="Kemena C."/>
            <person name="Kremer L.P.M."/>
            <person name="Lee S.L."/>
            <person name="Lopez-Ezquerra A."/>
            <person name="Mallet L."/>
            <person name="Monroy-Kuhn J.M."/>
            <person name="Moser A."/>
            <person name="Murali S.C."/>
            <person name="Muzny D.M."/>
            <person name="Otani S."/>
            <person name="Piulachs M.-D."/>
            <person name="Poelchau M."/>
            <person name="Qu J."/>
            <person name="Schaub F."/>
            <person name="Wada-Katsumata A."/>
            <person name="Worley K.C."/>
            <person name="Xie Q."/>
            <person name="Ylla G."/>
            <person name="Poulsen M."/>
            <person name="Gibbs R.A."/>
            <person name="Schal C."/>
            <person name="Richards S."/>
            <person name="Belles X."/>
            <person name="Korb J."/>
            <person name="Bornberg-Bauer E."/>
        </authorList>
    </citation>
    <scope>NUCLEOTIDE SEQUENCE [LARGE SCALE GENOMIC DNA]</scope>
    <source>
        <tissue evidence="1">Whole body</tissue>
    </source>
</reference>
<protein>
    <submittedName>
        <fullName evidence="1">Uncharacterized protein</fullName>
    </submittedName>
</protein>
<dbReference type="EMBL" id="NEVH01005895">
    <property type="protein sequence ID" value="PNF38219.1"/>
    <property type="molecule type" value="Genomic_DNA"/>
</dbReference>
<evidence type="ECO:0000313" key="2">
    <source>
        <dbReference type="Proteomes" id="UP000235965"/>
    </source>
</evidence>
<proteinExistence type="predicted"/>